<keyword evidence="1" id="KW-0472">Membrane</keyword>
<dbReference type="AlphaFoldDB" id="M4BDZ6"/>
<keyword evidence="1" id="KW-0812">Transmembrane</keyword>
<dbReference type="InParanoid" id="M4BDZ6"/>
<sequence>MRGQTRSHLVSLGSPNRVIYRHTHRQTDKYDLKVRHSTLRTVTNCFTLRARNNTTLANKTKRKPTTCGLLAPVRRADRRLDESGQAAPTTLLKIFCVATLFTIFYQYHPGSALLLVLLALFFAVVAAVSAANFVEAPQDTGKSIFSYDEVDKVACFFSVLHE</sequence>
<feature type="transmembrane region" description="Helical" evidence="1">
    <location>
        <begin position="113"/>
        <end position="134"/>
    </location>
</feature>
<evidence type="ECO:0000256" key="1">
    <source>
        <dbReference type="SAM" id="Phobius"/>
    </source>
</evidence>
<proteinExistence type="predicted"/>
<accession>M4BDZ6</accession>
<reference evidence="3" key="1">
    <citation type="journal article" date="2010" name="Science">
        <title>Signatures of adaptation to obligate biotrophy in the Hyaloperonospora arabidopsidis genome.</title>
        <authorList>
            <person name="Baxter L."/>
            <person name="Tripathy S."/>
            <person name="Ishaque N."/>
            <person name="Boot N."/>
            <person name="Cabral A."/>
            <person name="Kemen E."/>
            <person name="Thines M."/>
            <person name="Ah-Fong A."/>
            <person name="Anderson R."/>
            <person name="Badejoko W."/>
            <person name="Bittner-Eddy P."/>
            <person name="Boore J.L."/>
            <person name="Chibucos M.C."/>
            <person name="Coates M."/>
            <person name="Dehal P."/>
            <person name="Delehaunty K."/>
            <person name="Dong S."/>
            <person name="Downton P."/>
            <person name="Dumas B."/>
            <person name="Fabro G."/>
            <person name="Fronick C."/>
            <person name="Fuerstenberg S.I."/>
            <person name="Fulton L."/>
            <person name="Gaulin E."/>
            <person name="Govers F."/>
            <person name="Hughes L."/>
            <person name="Humphray S."/>
            <person name="Jiang R.H."/>
            <person name="Judelson H."/>
            <person name="Kamoun S."/>
            <person name="Kyung K."/>
            <person name="Meijer H."/>
            <person name="Minx P."/>
            <person name="Morris P."/>
            <person name="Nelson J."/>
            <person name="Phuntumart V."/>
            <person name="Qutob D."/>
            <person name="Rehmany A."/>
            <person name="Rougon-Cardoso A."/>
            <person name="Ryden P."/>
            <person name="Torto-Alalibo T."/>
            <person name="Studholme D."/>
            <person name="Wang Y."/>
            <person name="Win J."/>
            <person name="Wood J."/>
            <person name="Clifton S.W."/>
            <person name="Rogers J."/>
            <person name="Van den Ackerveken G."/>
            <person name="Jones J.D."/>
            <person name="McDowell J.M."/>
            <person name="Beynon J."/>
            <person name="Tyler B.M."/>
        </authorList>
    </citation>
    <scope>NUCLEOTIDE SEQUENCE [LARGE SCALE GENOMIC DNA]</scope>
    <source>
        <strain evidence="3">Emoy2</strain>
    </source>
</reference>
<protein>
    <submittedName>
        <fullName evidence="2">Uncharacterized protein</fullName>
    </submittedName>
</protein>
<keyword evidence="3" id="KW-1185">Reference proteome</keyword>
<dbReference type="VEuPathDB" id="FungiDB:HpaG804514"/>
<dbReference type="EnsemblProtists" id="HpaT804514">
    <property type="protein sequence ID" value="HpaP804514"/>
    <property type="gene ID" value="HpaG804514"/>
</dbReference>
<organism evidence="2 3">
    <name type="scientific">Hyaloperonospora arabidopsidis (strain Emoy2)</name>
    <name type="common">Downy mildew agent</name>
    <name type="synonym">Peronospora arabidopsidis</name>
    <dbReference type="NCBI Taxonomy" id="559515"/>
    <lineage>
        <taxon>Eukaryota</taxon>
        <taxon>Sar</taxon>
        <taxon>Stramenopiles</taxon>
        <taxon>Oomycota</taxon>
        <taxon>Peronosporomycetes</taxon>
        <taxon>Peronosporales</taxon>
        <taxon>Peronosporaceae</taxon>
        <taxon>Hyaloperonospora</taxon>
    </lineage>
</organism>
<evidence type="ECO:0000313" key="3">
    <source>
        <dbReference type="Proteomes" id="UP000011713"/>
    </source>
</evidence>
<dbReference type="HOGENOM" id="CLU_1638613_0_0_1"/>
<reference evidence="2" key="2">
    <citation type="submission" date="2015-06" db="UniProtKB">
        <authorList>
            <consortium name="EnsemblProtists"/>
        </authorList>
    </citation>
    <scope>IDENTIFICATION</scope>
    <source>
        <strain evidence="2">Emoy2</strain>
    </source>
</reference>
<name>M4BDZ6_HYAAE</name>
<evidence type="ECO:0000313" key="2">
    <source>
        <dbReference type="EnsemblProtists" id="HpaP804514"/>
    </source>
</evidence>
<dbReference type="Proteomes" id="UP000011713">
    <property type="component" value="Unassembled WGS sequence"/>
</dbReference>
<keyword evidence="1" id="KW-1133">Transmembrane helix</keyword>
<feature type="transmembrane region" description="Helical" evidence="1">
    <location>
        <begin position="86"/>
        <end position="107"/>
    </location>
</feature>
<dbReference type="EMBL" id="JH598169">
    <property type="status" value="NOT_ANNOTATED_CDS"/>
    <property type="molecule type" value="Genomic_DNA"/>
</dbReference>